<evidence type="ECO:0000313" key="3">
    <source>
        <dbReference type="Proteomes" id="UP000093355"/>
    </source>
</evidence>
<sequence>MGTPHSPAAWIVGERVARLRREAGLSAKALAECADLDLTHLQRLERGEGNPTLMTLAQVAIALEVDLGELVGGITAADLQDGRFPHGHTQHDAVRAARGQAAG</sequence>
<dbReference type="OrthoDB" id="4990661at2"/>
<dbReference type="PANTHER" id="PTHR46797">
    <property type="entry name" value="HTH-TYPE TRANSCRIPTIONAL REGULATOR"/>
    <property type="match status" value="1"/>
</dbReference>
<dbReference type="SUPFAM" id="SSF47413">
    <property type="entry name" value="lambda repressor-like DNA-binding domains"/>
    <property type="match status" value="1"/>
</dbReference>
<feature type="region of interest" description="Disordered" evidence="1">
    <location>
        <begin position="82"/>
        <end position="103"/>
    </location>
</feature>
<feature type="compositionally biased region" description="Basic and acidic residues" evidence="1">
    <location>
        <begin position="82"/>
        <end position="95"/>
    </location>
</feature>
<gene>
    <name evidence="2" type="ORF">A7J15_02950</name>
</gene>
<dbReference type="GO" id="GO:0003677">
    <property type="term" value="F:DNA binding"/>
    <property type="evidence" value="ECO:0007669"/>
    <property type="project" value="InterPro"/>
</dbReference>
<dbReference type="PROSITE" id="PS50943">
    <property type="entry name" value="HTH_CROC1"/>
    <property type="match status" value="1"/>
</dbReference>
<evidence type="ECO:0000256" key="1">
    <source>
        <dbReference type="SAM" id="MobiDB-lite"/>
    </source>
</evidence>
<dbReference type="PANTHER" id="PTHR46797:SF1">
    <property type="entry name" value="METHYLPHOSPHONATE SYNTHASE"/>
    <property type="match status" value="1"/>
</dbReference>
<comment type="caution">
    <text evidence="2">The sequence shown here is derived from an EMBL/GenBank/DDBJ whole genome shotgun (WGS) entry which is preliminary data.</text>
</comment>
<dbReference type="RefSeq" id="WP_067024034.1">
    <property type="nucleotide sequence ID" value="NZ_CP038256.1"/>
</dbReference>
<dbReference type="Proteomes" id="UP000093355">
    <property type="component" value="Unassembled WGS sequence"/>
</dbReference>
<dbReference type="GO" id="GO:0003700">
    <property type="term" value="F:DNA-binding transcription factor activity"/>
    <property type="evidence" value="ECO:0007669"/>
    <property type="project" value="TreeGrafter"/>
</dbReference>
<dbReference type="Pfam" id="PF01381">
    <property type="entry name" value="HTH_3"/>
    <property type="match status" value="1"/>
</dbReference>
<dbReference type="InterPro" id="IPR010982">
    <property type="entry name" value="Lambda_DNA-bd_dom_sf"/>
</dbReference>
<dbReference type="SMART" id="SM00530">
    <property type="entry name" value="HTH_XRE"/>
    <property type="match status" value="1"/>
</dbReference>
<dbReference type="InterPro" id="IPR001387">
    <property type="entry name" value="Cro/C1-type_HTH"/>
</dbReference>
<dbReference type="CDD" id="cd00093">
    <property type="entry name" value="HTH_XRE"/>
    <property type="match status" value="1"/>
</dbReference>
<proteinExistence type="predicted"/>
<accession>A0A1B9NFH9</accession>
<dbReference type="EMBL" id="LXMD01000013">
    <property type="protein sequence ID" value="OCG75358.1"/>
    <property type="molecule type" value="Genomic_DNA"/>
</dbReference>
<reference evidence="2 3" key="1">
    <citation type="submission" date="2016-05" db="EMBL/GenBank/DDBJ databases">
        <authorList>
            <person name="Lavstsen T."/>
            <person name="Jespersen J.S."/>
        </authorList>
    </citation>
    <scope>NUCLEOTIDE SEQUENCE [LARGE SCALE GENOMIC DNA]</scope>
    <source>
        <strain evidence="2 3">YLB-01</strain>
    </source>
</reference>
<organism evidence="2 3">
    <name type="scientific">Microbacterium sediminis</name>
    <dbReference type="NCBI Taxonomy" id="904291"/>
    <lineage>
        <taxon>Bacteria</taxon>
        <taxon>Bacillati</taxon>
        <taxon>Actinomycetota</taxon>
        <taxon>Actinomycetes</taxon>
        <taxon>Micrococcales</taxon>
        <taxon>Microbacteriaceae</taxon>
        <taxon>Microbacterium</taxon>
    </lineage>
</organism>
<keyword evidence="3" id="KW-1185">Reference proteome</keyword>
<dbReference type="GO" id="GO:0005829">
    <property type="term" value="C:cytosol"/>
    <property type="evidence" value="ECO:0007669"/>
    <property type="project" value="TreeGrafter"/>
</dbReference>
<dbReference type="AlphaFoldDB" id="A0A1B9NFH9"/>
<name>A0A1B9NFH9_9MICO</name>
<dbReference type="Gene3D" id="1.10.260.40">
    <property type="entry name" value="lambda repressor-like DNA-binding domains"/>
    <property type="match status" value="1"/>
</dbReference>
<dbReference type="InterPro" id="IPR050807">
    <property type="entry name" value="TransReg_Diox_bact_type"/>
</dbReference>
<protein>
    <submittedName>
        <fullName evidence="2">Uncharacterized protein</fullName>
    </submittedName>
</protein>
<evidence type="ECO:0000313" key="2">
    <source>
        <dbReference type="EMBL" id="OCG75358.1"/>
    </source>
</evidence>